<evidence type="ECO:0000256" key="1">
    <source>
        <dbReference type="SAM" id="Phobius"/>
    </source>
</evidence>
<keyword evidence="3" id="KW-1185">Reference proteome</keyword>
<sequence length="92" mass="9844">MINPAQHRSALHRIPLFVGIAVVVLLAILAVPIKQRCGAPGCSCASAVDTGGNIHYYYEVEPVGVYLAEIVTGTNITLFYTSGEDLVRADSR</sequence>
<evidence type="ECO:0000313" key="3">
    <source>
        <dbReference type="Proteomes" id="UP000465812"/>
    </source>
</evidence>
<feature type="transmembrane region" description="Helical" evidence="1">
    <location>
        <begin position="12"/>
        <end position="33"/>
    </location>
</feature>
<proteinExistence type="predicted"/>
<keyword evidence="1" id="KW-1133">Transmembrane helix</keyword>
<dbReference type="Proteomes" id="UP000465812">
    <property type="component" value="Chromosome"/>
</dbReference>
<organism evidence="2 3">
    <name type="scientific">Mycobacterium mantenii</name>
    <dbReference type="NCBI Taxonomy" id="560555"/>
    <lineage>
        <taxon>Bacteria</taxon>
        <taxon>Bacillati</taxon>
        <taxon>Actinomycetota</taxon>
        <taxon>Actinomycetes</taxon>
        <taxon>Mycobacteriales</taxon>
        <taxon>Mycobacteriaceae</taxon>
        <taxon>Mycobacterium</taxon>
        <taxon>Mycobacterium avium complex (MAC)</taxon>
    </lineage>
</organism>
<dbReference type="EMBL" id="AP022590">
    <property type="protein sequence ID" value="BBY40744.1"/>
    <property type="molecule type" value="Genomic_DNA"/>
</dbReference>
<name>A0ABM7JYU1_MYCNT</name>
<evidence type="ECO:0008006" key="4">
    <source>
        <dbReference type="Google" id="ProtNLM"/>
    </source>
</evidence>
<protein>
    <recommendedName>
        <fullName evidence="4">DUF3592 domain-containing protein</fullName>
    </recommendedName>
</protein>
<keyword evidence="1" id="KW-0472">Membrane</keyword>
<keyword evidence="1" id="KW-0812">Transmembrane</keyword>
<gene>
    <name evidence="2" type="ORF">MMAN_48780</name>
</gene>
<accession>A0ABM7JYU1</accession>
<reference evidence="2 3" key="1">
    <citation type="journal article" date="2019" name="Emerg. Microbes Infect.">
        <title>Comprehensive subspecies identification of 175 nontuberculous mycobacteria species based on 7547 genomic profiles.</title>
        <authorList>
            <person name="Matsumoto Y."/>
            <person name="Kinjo T."/>
            <person name="Motooka D."/>
            <person name="Nabeya D."/>
            <person name="Jung N."/>
            <person name="Uechi K."/>
            <person name="Horii T."/>
            <person name="Iida T."/>
            <person name="Fujita J."/>
            <person name="Nakamura S."/>
        </authorList>
    </citation>
    <scope>NUCLEOTIDE SEQUENCE [LARGE SCALE GENOMIC DNA]</scope>
    <source>
        <strain evidence="2 3">JCM 18113</strain>
    </source>
</reference>
<evidence type="ECO:0000313" key="2">
    <source>
        <dbReference type="EMBL" id="BBY40744.1"/>
    </source>
</evidence>